<feature type="chain" id="PRO_5017262344" evidence="2">
    <location>
        <begin position="35"/>
        <end position="293"/>
    </location>
</feature>
<dbReference type="PANTHER" id="PTHR35936:SF35">
    <property type="entry name" value="L-CYSTINE-BINDING PROTEIN TCYJ"/>
    <property type="match status" value="1"/>
</dbReference>
<dbReference type="SUPFAM" id="SSF53850">
    <property type="entry name" value="Periplasmic binding protein-like II"/>
    <property type="match status" value="1"/>
</dbReference>
<evidence type="ECO:0000259" key="3">
    <source>
        <dbReference type="SMART" id="SM00062"/>
    </source>
</evidence>
<organism evidence="4 5">
    <name type="scientific">Dichotomicrobium thermohalophilum</name>
    <dbReference type="NCBI Taxonomy" id="933063"/>
    <lineage>
        <taxon>Bacteria</taxon>
        <taxon>Pseudomonadati</taxon>
        <taxon>Pseudomonadota</taxon>
        <taxon>Alphaproteobacteria</taxon>
        <taxon>Hyphomicrobiales</taxon>
        <taxon>Hyphomicrobiaceae</taxon>
        <taxon>Dichotomicrobium</taxon>
    </lineage>
</organism>
<keyword evidence="1 2" id="KW-0732">Signal</keyword>
<dbReference type="PANTHER" id="PTHR35936">
    <property type="entry name" value="MEMBRANE-BOUND LYTIC MUREIN TRANSGLYCOSYLASE F"/>
    <property type="match status" value="1"/>
</dbReference>
<protein>
    <submittedName>
        <fullName evidence="4">Polar amino acid transport system substrate-binding protein</fullName>
    </submittedName>
</protein>
<name>A0A397Q617_9HYPH</name>
<feature type="domain" description="Solute-binding protein family 3/N-terminal" evidence="3">
    <location>
        <begin position="63"/>
        <end position="289"/>
    </location>
</feature>
<dbReference type="Gene3D" id="3.40.190.10">
    <property type="entry name" value="Periplasmic binding protein-like II"/>
    <property type="match status" value="2"/>
</dbReference>
<evidence type="ECO:0000313" key="5">
    <source>
        <dbReference type="Proteomes" id="UP000266273"/>
    </source>
</evidence>
<evidence type="ECO:0000313" key="4">
    <source>
        <dbReference type="EMBL" id="RIA55909.1"/>
    </source>
</evidence>
<dbReference type="EMBL" id="QXDF01000001">
    <property type="protein sequence ID" value="RIA55909.1"/>
    <property type="molecule type" value="Genomic_DNA"/>
</dbReference>
<proteinExistence type="predicted"/>
<dbReference type="Proteomes" id="UP000266273">
    <property type="component" value="Unassembled WGS sequence"/>
</dbReference>
<evidence type="ECO:0000256" key="1">
    <source>
        <dbReference type="ARBA" id="ARBA00022729"/>
    </source>
</evidence>
<sequence>MITSKFTHSVSQWAACLLAALFMALAMFVGPAGAQDEILRGPDTEAEIDSTVGPRPDWSWLEQLRFVTTSDFPPFNYYDEDGVLTGLNVDLARSICRVLSVNCQVSELEWDDLTETVNEGAADAALAGIAITPETVQQLDFTDIYLQIPARFAAQKTAEIETITAESLDGQSIGVARDTAHHAFLKTFFPDAELSLFDNLGDARAALRAGGVDLVFADGLSTVFWVNGAGSRGCCKMVDGGFMEPRYFGQGLAIAVKRGNDRLVTVLNYALARLRAEGRLEELMLRYFPLSLY</sequence>
<dbReference type="AlphaFoldDB" id="A0A397Q617"/>
<accession>A0A397Q617</accession>
<evidence type="ECO:0000256" key="2">
    <source>
        <dbReference type="SAM" id="SignalP"/>
    </source>
</evidence>
<feature type="signal peptide" evidence="2">
    <location>
        <begin position="1"/>
        <end position="34"/>
    </location>
</feature>
<dbReference type="Pfam" id="PF00497">
    <property type="entry name" value="SBP_bac_3"/>
    <property type="match status" value="1"/>
</dbReference>
<keyword evidence="5" id="KW-1185">Reference proteome</keyword>
<comment type="caution">
    <text evidence="4">The sequence shown here is derived from an EMBL/GenBank/DDBJ whole genome shotgun (WGS) entry which is preliminary data.</text>
</comment>
<reference evidence="4 5" key="1">
    <citation type="submission" date="2018-08" db="EMBL/GenBank/DDBJ databases">
        <title>Genomic Encyclopedia of Archaeal and Bacterial Type Strains, Phase II (KMG-II): from individual species to whole genera.</title>
        <authorList>
            <person name="Goeker M."/>
        </authorList>
    </citation>
    <scope>NUCLEOTIDE SEQUENCE [LARGE SCALE GENOMIC DNA]</scope>
    <source>
        <strain evidence="4 5">DSM 5002</strain>
    </source>
</reference>
<dbReference type="InterPro" id="IPR001638">
    <property type="entry name" value="Solute-binding_3/MltF_N"/>
</dbReference>
<gene>
    <name evidence="4" type="ORF">BXY53_0996</name>
</gene>
<dbReference type="SMART" id="SM00062">
    <property type="entry name" value="PBPb"/>
    <property type="match status" value="1"/>
</dbReference>